<sequence length="59" mass="6095">MSLNTFCIGLSGGGGTSTVLSSVTTVAEGGAHPQDKYGCSISQLQFLGANYSNQHRVDM</sequence>
<gene>
    <name evidence="1" type="ORF">VY86_13490</name>
</gene>
<dbReference type="RefSeq" id="WP_046975323.1">
    <property type="nucleotide sequence ID" value="NZ_CP011104.1"/>
</dbReference>
<organism evidence="1 2">
    <name type="scientific">Photorhabdus thracensis</name>
    <dbReference type="NCBI Taxonomy" id="230089"/>
    <lineage>
        <taxon>Bacteria</taxon>
        <taxon>Pseudomonadati</taxon>
        <taxon>Pseudomonadota</taxon>
        <taxon>Gammaproteobacteria</taxon>
        <taxon>Enterobacterales</taxon>
        <taxon>Morganellaceae</taxon>
        <taxon>Photorhabdus</taxon>
    </lineage>
</organism>
<accession>A0A0F7LNS7</accession>
<dbReference type="PATRIC" id="fig|230089.6.peg.3030"/>
<reference evidence="2" key="2">
    <citation type="submission" date="2015-03" db="EMBL/GenBank/DDBJ databases">
        <title>Genome sequence of Azospirillum thiophilum strain DSM 21654T.</title>
        <authorList>
            <person name="Kwak Y."/>
            <person name="Shin J.-H."/>
        </authorList>
    </citation>
    <scope>NUCLEOTIDE SEQUENCE [LARGE SCALE GENOMIC DNA]</scope>
    <source>
        <strain evidence="2">DSM 15199</strain>
    </source>
</reference>
<proteinExistence type="predicted"/>
<dbReference type="EMBL" id="CP011104">
    <property type="protein sequence ID" value="AKH64190.1"/>
    <property type="molecule type" value="Genomic_DNA"/>
</dbReference>
<dbReference type="AlphaFoldDB" id="A0A0F7LNS7"/>
<evidence type="ECO:0000313" key="2">
    <source>
        <dbReference type="Proteomes" id="UP000034866"/>
    </source>
</evidence>
<dbReference type="Proteomes" id="UP000034866">
    <property type="component" value="Chromosome"/>
</dbReference>
<dbReference type="KEGG" id="ptt:VY86_13490"/>
<protein>
    <submittedName>
        <fullName evidence="1">Uncharacterized protein</fullName>
    </submittedName>
</protein>
<reference evidence="1 2" key="1">
    <citation type="journal article" date="2015" name="J. Biotechnol.">
        <title>Complete genome sequence of Photorhabdus temperata subsp. thracensis 39-8(T), an entomopathogenic bacterium for the improved commercial bioinsecticide.</title>
        <authorList>
            <person name="Kwak Y."/>
            <person name="Shin J.H."/>
        </authorList>
    </citation>
    <scope>NUCLEOTIDE SEQUENCE [LARGE SCALE GENOMIC DNA]</scope>
    <source>
        <strain evidence="1 2">DSM 15199</strain>
    </source>
</reference>
<evidence type="ECO:0000313" key="1">
    <source>
        <dbReference type="EMBL" id="AKH64190.1"/>
    </source>
</evidence>
<keyword evidence="2" id="KW-1185">Reference proteome</keyword>
<name>A0A0F7LNS7_9GAMM</name>